<keyword evidence="7" id="KW-1185">Reference proteome</keyword>
<dbReference type="InterPro" id="IPR038765">
    <property type="entry name" value="Papain-like_cys_pep_sf"/>
</dbReference>
<comment type="caution">
    <text evidence="6">The sequence shown here is derived from an EMBL/GenBank/DDBJ whole genome shotgun (WGS) entry which is preliminary data.</text>
</comment>
<dbReference type="PANTHER" id="PTHR47053">
    <property type="entry name" value="MUREIN DD-ENDOPEPTIDASE MEPH-RELATED"/>
    <property type="match status" value="1"/>
</dbReference>
<dbReference type="InterPro" id="IPR000064">
    <property type="entry name" value="NLP_P60_dom"/>
</dbReference>
<protein>
    <recommendedName>
        <fullName evidence="5">NlpC/P60 domain-containing protein</fullName>
    </recommendedName>
</protein>
<dbReference type="RefSeq" id="WP_146811421.1">
    <property type="nucleotide sequence ID" value="NZ_BJXX01000159.1"/>
</dbReference>
<keyword evidence="4" id="KW-0788">Thiol protease</keyword>
<proteinExistence type="inferred from homology"/>
<dbReference type="PROSITE" id="PS51935">
    <property type="entry name" value="NLPC_P60"/>
    <property type="match status" value="1"/>
</dbReference>
<keyword evidence="2" id="KW-0645">Protease</keyword>
<gene>
    <name evidence="6" type="ORF">ADA01nite_33740</name>
</gene>
<dbReference type="GO" id="GO:0006508">
    <property type="term" value="P:proteolysis"/>
    <property type="evidence" value="ECO:0007669"/>
    <property type="project" value="UniProtKB-KW"/>
</dbReference>
<keyword evidence="3" id="KW-0378">Hydrolase</keyword>
<dbReference type="OrthoDB" id="9813118at2"/>
<dbReference type="PANTHER" id="PTHR47053:SF1">
    <property type="entry name" value="MUREIN DD-ENDOPEPTIDASE MEPH-RELATED"/>
    <property type="match status" value="1"/>
</dbReference>
<dbReference type="EMBL" id="BJXX01000159">
    <property type="protein sequence ID" value="GEN35914.1"/>
    <property type="molecule type" value="Genomic_DNA"/>
</dbReference>
<name>A0A511VAL9_9BACL</name>
<evidence type="ECO:0000313" key="7">
    <source>
        <dbReference type="Proteomes" id="UP000321157"/>
    </source>
</evidence>
<evidence type="ECO:0000259" key="5">
    <source>
        <dbReference type="PROSITE" id="PS51935"/>
    </source>
</evidence>
<evidence type="ECO:0000256" key="2">
    <source>
        <dbReference type="ARBA" id="ARBA00022670"/>
    </source>
</evidence>
<dbReference type="AlphaFoldDB" id="A0A511VAL9"/>
<evidence type="ECO:0000313" key="6">
    <source>
        <dbReference type="EMBL" id="GEN35914.1"/>
    </source>
</evidence>
<evidence type="ECO:0000256" key="4">
    <source>
        <dbReference type="ARBA" id="ARBA00022807"/>
    </source>
</evidence>
<evidence type="ECO:0000256" key="1">
    <source>
        <dbReference type="ARBA" id="ARBA00007074"/>
    </source>
</evidence>
<evidence type="ECO:0000256" key="3">
    <source>
        <dbReference type="ARBA" id="ARBA00022801"/>
    </source>
</evidence>
<dbReference type="GO" id="GO:0008234">
    <property type="term" value="F:cysteine-type peptidase activity"/>
    <property type="evidence" value="ECO:0007669"/>
    <property type="project" value="UniProtKB-KW"/>
</dbReference>
<dbReference type="Proteomes" id="UP000321157">
    <property type="component" value="Unassembled WGS sequence"/>
</dbReference>
<dbReference type="SUPFAM" id="SSF54001">
    <property type="entry name" value="Cysteine proteinases"/>
    <property type="match status" value="1"/>
</dbReference>
<accession>A0A511VAL9</accession>
<dbReference type="Pfam" id="PF00877">
    <property type="entry name" value="NLPC_P60"/>
    <property type="match status" value="1"/>
</dbReference>
<comment type="similarity">
    <text evidence="1">Belongs to the peptidase C40 family.</text>
</comment>
<dbReference type="Gene3D" id="3.90.1720.10">
    <property type="entry name" value="endopeptidase domain like (from Nostoc punctiforme)"/>
    <property type="match status" value="1"/>
</dbReference>
<dbReference type="InterPro" id="IPR051202">
    <property type="entry name" value="Peptidase_C40"/>
</dbReference>
<organism evidence="6 7">
    <name type="scientific">Aneurinibacillus danicus</name>
    <dbReference type="NCBI Taxonomy" id="267746"/>
    <lineage>
        <taxon>Bacteria</taxon>
        <taxon>Bacillati</taxon>
        <taxon>Bacillota</taxon>
        <taxon>Bacilli</taxon>
        <taxon>Bacillales</taxon>
        <taxon>Paenibacillaceae</taxon>
        <taxon>Aneurinibacillus group</taxon>
        <taxon>Aneurinibacillus</taxon>
    </lineage>
</organism>
<feature type="domain" description="NlpC/P60" evidence="5">
    <location>
        <begin position="1"/>
        <end position="123"/>
    </location>
</feature>
<sequence>MMKQGYAYTWKGGAVPKGTTVQDCSSFTQAVFKKIGINIGRNTEAQWTKAPGIRVSKEQLQPGDLVFFKNTYKSGYKDGVSHVGIYQGNGKFINNSSSKGKVVIADLNDSYWKSRWLGGKRIIT</sequence>
<reference evidence="6 7" key="1">
    <citation type="submission" date="2019-07" db="EMBL/GenBank/DDBJ databases">
        <title>Whole genome shotgun sequence of Aneurinibacillus danicus NBRC 102444.</title>
        <authorList>
            <person name="Hosoyama A."/>
            <person name="Uohara A."/>
            <person name="Ohji S."/>
            <person name="Ichikawa N."/>
        </authorList>
    </citation>
    <scope>NUCLEOTIDE SEQUENCE [LARGE SCALE GENOMIC DNA]</scope>
    <source>
        <strain evidence="6 7">NBRC 102444</strain>
    </source>
</reference>